<sequence>MINPIRTVPFVRPIVVVLCCLTLAACGQQAASSYAISGSRELAPKRQPDATSPLLVVRFPARVTPAAKPKFEKLYETRGFTNIFYRPDDSEVVVPWAGLNANQRPADMTGASTEALSKTAQLALDIYQDLSARLPNGAVRLQPTEIDLRQTRTSGGLPMSLDGWPDALYERSTVEYPPAAIYLDVFAFVDPYHRTGTPTTFGSLVAPLVTIRTSPAAVPATGGAIAIPDAFLPYTRAVRSRAPAARGRGVTFIEYLNSAQGVPADGETLPPDRLTEGLDGVPGKVLVLPVAQFDLGTESLSTPSKVKEAQARLFSAYQQIVVTALNGIDPTVALEADRRRYVALFDPQLAARVASGQAVPGDTERMSLLRQFERAEWRMLSLQDEDFIRNTVGGTWGNSMAEVRRQEERFRQDLERARSRAEMASMVTFMSGAMSNMALSRVNPMQATMNNLQLSMTTMAQQQAANQELADITRSFVSRIEGIYRESVRFTFEVAGQTFEVQARSLGELRARMRKIYETQRSSA</sequence>
<evidence type="ECO:0000313" key="2">
    <source>
        <dbReference type="EMBL" id="MBK1659625.1"/>
    </source>
</evidence>
<dbReference type="PROSITE" id="PS51257">
    <property type="entry name" value="PROKAR_LIPOPROTEIN"/>
    <property type="match status" value="1"/>
</dbReference>
<comment type="caution">
    <text evidence="2">The sequence shown here is derived from an EMBL/GenBank/DDBJ whole genome shotgun (WGS) entry which is preliminary data.</text>
</comment>
<evidence type="ECO:0000256" key="1">
    <source>
        <dbReference type="SAM" id="SignalP"/>
    </source>
</evidence>
<dbReference type="EMBL" id="NRSG01000113">
    <property type="protein sequence ID" value="MBK1659625.1"/>
    <property type="molecule type" value="Genomic_DNA"/>
</dbReference>
<keyword evidence="1" id="KW-0732">Signal</keyword>
<dbReference type="RefSeq" id="WP_133221029.1">
    <property type="nucleotide sequence ID" value="NZ_NRSG01000113.1"/>
</dbReference>
<reference evidence="2 3" key="1">
    <citation type="journal article" date="2020" name="Microorganisms">
        <title>Osmotic Adaptation and Compatible Solute Biosynthesis of Phototrophic Bacteria as Revealed from Genome Analyses.</title>
        <authorList>
            <person name="Imhoff J.F."/>
            <person name="Rahn T."/>
            <person name="Kunzel S."/>
            <person name="Keller A."/>
            <person name="Neulinger S.C."/>
        </authorList>
    </citation>
    <scope>NUCLEOTIDE SEQUENCE [LARGE SCALE GENOMIC DNA]</scope>
    <source>
        <strain evidence="2 3">DSM 15382</strain>
    </source>
</reference>
<protein>
    <recommendedName>
        <fullName evidence="4">Lipoprotein</fullName>
    </recommendedName>
</protein>
<proteinExistence type="predicted"/>
<dbReference type="Proteomes" id="UP000697995">
    <property type="component" value="Unassembled WGS sequence"/>
</dbReference>
<gene>
    <name evidence="2" type="ORF">CKO45_15425</name>
</gene>
<accession>A0ABS1CYL1</accession>
<organism evidence="2 3">
    <name type="scientific">Paracraurococcus ruber</name>
    <dbReference type="NCBI Taxonomy" id="77675"/>
    <lineage>
        <taxon>Bacteria</taxon>
        <taxon>Pseudomonadati</taxon>
        <taxon>Pseudomonadota</taxon>
        <taxon>Alphaproteobacteria</taxon>
        <taxon>Acetobacterales</taxon>
        <taxon>Roseomonadaceae</taxon>
        <taxon>Paracraurococcus</taxon>
    </lineage>
</organism>
<name>A0ABS1CYL1_9PROT</name>
<keyword evidence="3" id="KW-1185">Reference proteome</keyword>
<evidence type="ECO:0008006" key="4">
    <source>
        <dbReference type="Google" id="ProtNLM"/>
    </source>
</evidence>
<evidence type="ECO:0000313" key="3">
    <source>
        <dbReference type="Proteomes" id="UP000697995"/>
    </source>
</evidence>
<feature type="signal peptide" evidence="1">
    <location>
        <begin position="1"/>
        <end position="30"/>
    </location>
</feature>
<feature type="chain" id="PRO_5046737563" description="Lipoprotein" evidence="1">
    <location>
        <begin position="31"/>
        <end position="524"/>
    </location>
</feature>